<reference evidence="1" key="1">
    <citation type="submission" date="2019-02" db="EMBL/GenBank/DDBJ databases">
        <authorList>
            <person name="Gruber-Vodicka R. H."/>
            <person name="Seah K. B. B."/>
        </authorList>
    </citation>
    <scope>NUCLEOTIDE SEQUENCE</scope>
    <source>
        <strain evidence="1">BECK_M6</strain>
    </source>
</reference>
<protein>
    <submittedName>
        <fullName evidence="1">Uncharacterized protein</fullName>
    </submittedName>
</protein>
<dbReference type="EMBL" id="CAADFH010000107">
    <property type="protein sequence ID" value="VFJ99887.1"/>
    <property type="molecule type" value="Genomic_DNA"/>
</dbReference>
<accession>A0A450V527</accession>
<sequence length="98" mass="11112">MALNFFEEAEIFLLWAVFRIVEVMWLGSHGCLPGWQVSPAMDVPGNLIAQGKRYGDAETFGVERNSAFRSRIFWRTSSLSNNVPRAASSEYRLQARAK</sequence>
<evidence type="ECO:0000313" key="1">
    <source>
        <dbReference type="EMBL" id="VFJ99887.1"/>
    </source>
</evidence>
<organism evidence="1">
    <name type="scientific">Candidatus Kentrum sp. LFY</name>
    <dbReference type="NCBI Taxonomy" id="2126342"/>
    <lineage>
        <taxon>Bacteria</taxon>
        <taxon>Pseudomonadati</taxon>
        <taxon>Pseudomonadota</taxon>
        <taxon>Gammaproteobacteria</taxon>
        <taxon>Candidatus Kentrum</taxon>
    </lineage>
</organism>
<name>A0A450V527_9GAMM</name>
<proteinExistence type="predicted"/>
<gene>
    <name evidence="1" type="ORF">BECKLFY1418A_GA0070994_11073</name>
</gene>
<dbReference type="AlphaFoldDB" id="A0A450V527"/>